<dbReference type="EMBL" id="CP030840">
    <property type="protein sequence ID" value="AXC09526.1"/>
    <property type="molecule type" value="Genomic_DNA"/>
</dbReference>
<dbReference type="PROSITE" id="PS00588">
    <property type="entry name" value="FLAGELLA_BB_ROD"/>
    <property type="match status" value="1"/>
</dbReference>
<comment type="function">
    <text evidence="5 6">Structural component of flagellum, the bacterial motility apparatus. Part of the rod structure of flagellar basal body.</text>
</comment>
<dbReference type="OrthoDB" id="9792068at2"/>
<evidence type="ECO:0000256" key="3">
    <source>
        <dbReference type="ARBA" id="ARBA00014376"/>
    </source>
</evidence>
<sequence>MHISTPLSGELGQYLDLSSAELKLTAANMANLDTPGYRTQGFDFASEMQTAVAEAQWGKPGGESGPSDPMSVPRPRDVDGLLERPDGNNVSMDREGLKMAESQLQFRTGIELLKREYSRVSDAIHSDK</sequence>
<keyword evidence="4 6" id="KW-0975">Bacterial flagellum</keyword>
<feature type="compositionally biased region" description="Basic and acidic residues" evidence="7">
    <location>
        <begin position="74"/>
        <end position="95"/>
    </location>
</feature>
<evidence type="ECO:0000256" key="4">
    <source>
        <dbReference type="ARBA" id="ARBA00023143"/>
    </source>
</evidence>
<protein>
    <recommendedName>
        <fullName evidence="3 6">Flagellar basal body rod protein FlgB</fullName>
    </recommendedName>
</protein>
<dbReference type="InterPro" id="IPR019776">
    <property type="entry name" value="Flagellar_basal_body_rod_CS"/>
</dbReference>
<comment type="subunit">
    <text evidence="6">The basal body constitutes a major portion of the flagellar organelle and consists of a number of rings mounted on a central rod.</text>
</comment>
<feature type="region of interest" description="Disordered" evidence="7">
    <location>
        <begin position="56"/>
        <end position="95"/>
    </location>
</feature>
<organism evidence="8 9">
    <name type="scientific">Acidisarcina polymorpha</name>
    <dbReference type="NCBI Taxonomy" id="2211140"/>
    <lineage>
        <taxon>Bacteria</taxon>
        <taxon>Pseudomonadati</taxon>
        <taxon>Acidobacteriota</taxon>
        <taxon>Terriglobia</taxon>
        <taxon>Terriglobales</taxon>
        <taxon>Acidobacteriaceae</taxon>
        <taxon>Acidisarcina</taxon>
    </lineage>
</organism>
<dbReference type="KEGG" id="abas:ACPOL_0141"/>
<keyword evidence="8" id="KW-0969">Cilium</keyword>
<dbReference type="GO" id="GO:0071973">
    <property type="term" value="P:bacterial-type flagellum-dependent cell motility"/>
    <property type="evidence" value="ECO:0007669"/>
    <property type="project" value="InterPro"/>
</dbReference>
<name>A0A2Z5FST0_9BACT</name>
<dbReference type="PIRSF" id="PIRSF002889">
    <property type="entry name" value="Rod_FlgB"/>
    <property type="match status" value="1"/>
</dbReference>
<keyword evidence="8" id="KW-0282">Flagellum</keyword>
<evidence type="ECO:0000256" key="5">
    <source>
        <dbReference type="ARBA" id="ARBA00024934"/>
    </source>
</evidence>
<evidence type="ECO:0000256" key="1">
    <source>
        <dbReference type="ARBA" id="ARBA00004117"/>
    </source>
</evidence>
<dbReference type="AlphaFoldDB" id="A0A2Z5FST0"/>
<proteinExistence type="inferred from homology"/>
<gene>
    <name evidence="8" type="ORF">ACPOL_0141</name>
</gene>
<dbReference type="Proteomes" id="UP000253606">
    <property type="component" value="Chromosome"/>
</dbReference>
<dbReference type="GO" id="GO:0030694">
    <property type="term" value="C:bacterial-type flagellum basal body, rod"/>
    <property type="evidence" value="ECO:0007669"/>
    <property type="project" value="InterPro"/>
</dbReference>
<comment type="similarity">
    <text evidence="2 6">Belongs to the flagella basal body rod proteins family.</text>
</comment>
<evidence type="ECO:0000313" key="9">
    <source>
        <dbReference type="Proteomes" id="UP000253606"/>
    </source>
</evidence>
<dbReference type="InterPro" id="IPR006300">
    <property type="entry name" value="FlgB"/>
</dbReference>
<evidence type="ECO:0000256" key="7">
    <source>
        <dbReference type="SAM" id="MobiDB-lite"/>
    </source>
</evidence>
<dbReference type="RefSeq" id="WP_114205352.1">
    <property type="nucleotide sequence ID" value="NZ_CP030840.1"/>
</dbReference>
<keyword evidence="9" id="KW-1185">Reference proteome</keyword>
<reference evidence="8 9" key="1">
    <citation type="journal article" date="2018" name="Front. Microbiol.">
        <title>Hydrolytic Capabilities as a Key to Environmental Success: Chitinolytic and Cellulolytic Acidobacteria From Acidic Sub-arctic Soils and Boreal Peatlands.</title>
        <authorList>
            <person name="Belova S.E."/>
            <person name="Ravin N.V."/>
            <person name="Pankratov T.A."/>
            <person name="Rakitin A.L."/>
            <person name="Ivanova A.A."/>
            <person name="Beletsky A.V."/>
            <person name="Mardanov A.V."/>
            <person name="Sinninghe Damste J.S."/>
            <person name="Dedysh S.N."/>
        </authorList>
    </citation>
    <scope>NUCLEOTIDE SEQUENCE [LARGE SCALE GENOMIC DNA]</scope>
    <source>
        <strain evidence="8 9">SBC82</strain>
    </source>
</reference>
<accession>A0A2Z5FST0</accession>
<keyword evidence="8" id="KW-0966">Cell projection</keyword>
<comment type="subcellular location">
    <subcellularLocation>
        <location evidence="1 6">Bacterial flagellum basal body</location>
    </subcellularLocation>
</comment>
<evidence type="ECO:0000256" key="2">
    <source>
        <dbReference type="ARBA" id="ARBA00009677"/>
    </source>
</evidence>
<evidence type="ECO:0000313" key="8">
    <source>
        <dbReference type="EMBL" id="AXC09526.1"/>
    </source>
</evidence>
<evidence type="ECO:0000256" key="6">
    <source>
        <dbReference type="PIRNR" id="PIRNR002889"/>
    </source>
</evidence>